<evidence type="ECO:0000256" key="3">
    <source>
        <dbReference type="ARBA" id="ARBA00022512"/>
    </source>
</evidence>
<keyword evidence="4" id="KW-0964">Secreted</keyword>
<dbReference type="GO" id="GO:0071555">
    <property type="term" value="P:cell wall organization"/>
    <property type="evidence" value="ECO:0007669"/>
    <property type="project" value="UniProtKB-KW"/>
</dbReference>
<dbReference type="EMBL" id="JANJYI010000004">
    <property type="protein sequence ID" value="KAK2651905.1"/>
    <property type="molecule type" value="Genomic_DNA"/>
</dbReference>
<dbReference type="Gene3D" id="2.160.20.10">
    <property type="entry name" value="Single-stranded right-handed beta-helix, Pectin lyase-like"/>
    <property type="match status" value="1"/>
</dbReference>
<evidence type="ECO:0000256" key="2">
    <source>
        <dbReference type="ARBA" id="ARBA00008834"/>
    </source>
</evidence>
<protein>
    <submittedName>
        <fullName evidence="11">Uncharacterized protein</fullName>
    </submittedName>
</protein>
<evidence type="ECO:0000256" key="10">
    <source>
        <dbReference type="SAM" id="MobiDB-lite"/>
    </source>
</evidence>
<dbReference type="PANTHER" id="PTHR31375">
    <property type="match status" value="1"/>
</dbReference>
<keyword evidence="3" id="KW-0134">Cell wall</keyword>
<sequence length="399" mass="43264">MYNQQQSTDSQKEENSGSKSEKLGNLGETVDEIESDRIPLQNWIGSDCNSFYPIGSDRIGSAHVLAQSKTFSVIERGANGDGMTDNIAVRIIFLIIINLRIRSGKVFKDSNSLSKKGVLVAHTDEASNSVEYWVTFRYVNQLTINGGGSLDGQGSTVWPHAPGKFSVSLRFDFVNNSDIDHITSINSKKFHFNIFASNNIKIDNVHIVAPGDSPNTDGIHIANTSTMHISNLVIATGDDCVSMGPGSKNINISNVQCGPGHGISIGSLGGEHDEEAVSGIHVTNCNITNTMNGVRIKSWAKPFKEPLELDWTRMDKIDQIIIFNLILFNPGYRIWLLKLITQAHGSLHLSTCQSNPCQKIEMRDINIAYNGGGGPAKSACANAHGSTNGQQQPPACLVA</sequence>
<dbReference type="InterPro" id="IPR006626">
    <property type="entry name" value="PbH1"/>
</dbReference>
<keyword evidence="7" id="KW-0961">Cell wall biogenesis/degradation</keyword>
<dbReference type="SMART" id="SM00710">
    <property type="entry name" value="PbH1"/>
    <property type="match status" value="5"/>
</dbReference>
<comment type="caution">
    <text evidence="11">The sequence shown here is derived from an EMBL/GenBank/DDBJ whole genome shotgun (WGS) entry which is preliminary data.</text>
</comment>
<evidence type="ECO:0000313" key="11">
    <source>
        <dbReference type="EMBL" id="KAK2651905.1"/>
    </source>
</evidence>
<feature type="region of interest" description="Disordered" evidence="10">
    <location>
        <begin position="1"/>
        <end position="28"/>
    </location>
</feature>
<dbReference type="PROSITE" id="PS00502">
    <property type="entry name" value="POLYGALACTURONASE"/>
    <property type="match status" value="1"/>
</dbReference>
<dbReference type="GO" id="GO:0004650">
    <property type="term" value="F:polygalacturonase activity"/>
    <property type="evidence" value="ECO:0007669"/>
    <property type="project" value="InterPro"/>
</dbReference>
<feature type="compositionally biased region" description="Basic and acidic residues" evidence="10">
    <location>
        <begin position="10"/>
        <end position="22"/>
    </location>
</feature>
<reference evidence="11" key="1">
    <citation type="journal article" date="2023" name="Plant J.">
        <title>Genome sequences and population genomics provide insights into the demographic history, inbreeding, and mutation load of two 'living fossil' tree species of Dipteronia.</title>
        <authorList>
            <person name="Feng Y."/>
            <person name="Comes H.P."/>
            <person name="Chen J."/>
            <person name="Zhu S."/>
            <person name="Lu R."/>
            <person name="Zhang X."/>
            <person name="Li P."/>
            <person name="Qiu J."/>
            <person name="Olsen K.M."/>
            <person name="Qiu Y."/>
        </authorList>
    </citation>
    <scope>NUCLEOTIDE SEQUENCE</scope>
    <source>
        <strain evidence="11">KIB01</strain>
    </source>
</reference>
<feature type="active site" evidence="8">
    <location>
        <position position="261"/>
    </location>
</feature>
<dbReference type="Pfam" id="PF00295">
    <property type="entry name" value="Glyco_hydro_28"/>
    <property type="match status" value="1"/>
</dbReference>
<evidence type="ECO:0000313" key="12">
    <source>
        <dbReference type="Proteomes" id="UP001280121"/>
    </source>
</evidence>
<keyword evidence="6 9" id="KW-0326">Glycosidase</keyword>
<dbReference type="InterPro" id="IPR000743">
    <property type="entry name" value="Glyco_hydro_28"/>
</dbReference>
<comment type="similarity">
    <text evidence="2 9">Belongs to the glycosyl hydrolase 28 family.</text>
</comment>
<gene>
    <name evidence="11" type="ORF">Ddye_011761</name>
</gene>
<evidence type="ECO:0000256" key="5">
    <source>
        <dbReference type="ARBA" id="ARBA00022801"/>
    </source>
</evidence>
<comment type="subcellular location">
    <subcellularLocation>
        <location evidence="1">Secreted</location>
        <location evidence="1">Cell wall</location>
    </subcellularLocation>
</comment>
<evidence type="ECO:0000256" key="4">
    <source>
        <dbReference type="ARBA" id="ARBA00022525"/>
    </source>
</evidence>
<evidence type="ECO:0000256" key="8">
    <source>
        <dbReference type="PROSITE-ProRule" id="PRU10052"/>
    </source>
</evidence>
<dbReference type="GO" id="GO:0005975">
    <property type="term" value="P:carbohydrate metabolic process"/>
    <property type="evidence" value="ECO:0007669"/>
    <property type="project" value="InterPro"/>
</dbReference>
<evidence type="ECO:0000256" key="1">
    <source>
        <dbReference type="ARBA" id="ARBA00004191"/>
    </source>
</evidence>
<dbReference type="Proteomes" id="UP001280121">
    <property type="component" value="Unassembled WGS sequence"/>
</dbReference>
<name>A0AAD9X370_9ROSI</name>
<organism evidence="11 12">
    <name type="scientific">Dipteronia dyeriana</name>
    <dbReference type="NCBI Taxonomy" id="168575"/>
    <lineage>
        <taxon>Eukaryota</taxon>
        <taxon>Viridiplantae</taxon>
        <taxon>Streptophyta</taxon>
        <taxon>Embryophyta</taxon>
        <taxon>Tracheophyta</taxon>
        <taxon>Spermatophyta</taxon>
        <taxon>Magnoliopsida</taxon>
        <taxon>eudicotyledons</taxon>
        <taxon>Gunneridae</taxon>
        <taxon>Pentapetalae</taxon>
        <taxon>rosids</taxon>
        <taxon>malvids</taxon>
        <taxon>Sapindales</taxon>
        <taxon>Sapindaceae</taxon>
        <taxon>Hippocastanoideae</taxon>
        <taxon>Acereae</taxon>
        <taxon>Dipteronia</taxon>
    </lineage>
</organism>
<evidence type="ECO:0000256" key="6">
    <source>
        <dbReference type="ARBA" id="ARBA00023295"/>
    </source>
</evidence>
<evidence type="ECO:0000256" key="9">
    <source>
        <dbReference type="RuleBase" id="RU361169"/>
    </source>
</evidence>
<keyword evidence="5 9" id="KW-0378">Hydrolase</keyword>
<dbReference type="SUPFAM" id="SSF51126">
    <property type="entry name" value="Pectin lyase-like"/>
    <property type="match status" value="1"/>
</dbReference>
<dbReference type="InterPro" id="IPR011050">
    <property type="entry name" value="Pectin_lyase_fold/virulence"/>
</dbReference>
<dbReference type="AlphaFoldDB" id="A0AAD9X370"/>
<accession>A0AAD9X370</accession>
<proteinExistence type="inferred from homology"/>
<dbReference type="InterPro" id="IPR012334">
    <property type="entry name" value="Pectin_lyas_fold"/>
</dbReference>
<evidence type="ECO:0000256" key="7">
    <source>
        <dbReference type="ARBA" id="ARBA00023316"/>
    </source>
</evidence>
<keyword evidence="12" id="KW-1185">Reference proteome</keyword>